<keyword evidence="2" id="KW-0472">Membrane</keyword>
<accession>A0AA97CZ25</accession>
<evidence type="ECO:0000256" key="2">
    <source>
        <dbReference type="SAM" id="Phobius"/>
    </source>
</evidence>
<dbReference type="NCBIfam" id="TIGR02234">
    <property type="entry name" value="trp_oprn_chp"/>
    <property type="match status" value="1"/>
</dbReference>
<proteinExistence type="predicted"/>
<evidence type="ECO:0000256" key="1">
    <source>
        <dbReference type="SAM" id="MobiDB-lite"/>
    </source>
</evidence>
<feature type="transmembrane region" description="Helical" evidence="2">
    <location>
        <begin position="79"/>
        <end position="100"/>
    </location>
</feature>
<organism evidence="3">
    <name type="scientific">Gordonia sp. MP11Mi</name>
    <dbReference type="NCBI Taxonomy" id="3022769"/>
    <lineage>
        <taxon>Bacteria</taxon>
        <taxon>Bacillati</taxon>
        <taxon>Actinomycetota</taxon>
        <taxon>Actinomycetes</taxon>
        <taxon>Mycobacteriales</taxon>
        <taxon>Gordoniaceae</taxon>
        <taxon>Gordonia</taxon>
    </lineage>
</organism>
<evidence type="ECO:0008006" key="4">
    <source>
        <dbReference type="Google" id="ProtNLM"/>
    </source>
</evidence>
<dbReference type="Pfam" id="PF09534">
    <property type="entry name" value="Trp_oprn_chp"/>
    <property type="match status" value="1"/>
</dbReference>
<feature type="compositionally biased region" description="Basic and acidic residues" evidence="1">
    <location>
        <begin position="1"/>
        <end position="19"/>
    </location>
</feature>
<reference evidence="3" key="1">
    <citation type="submission" date="2023-06" db="EMBL/GenBank/DDBJ databases">
        <title>Gordonia sp. nov. and Pseudochrobactrum sp. nov., two species isolated from the burying beetle Nicrophorus vespilloides.</title>
        <authorList>
            <person name="Poehlein A."/>
            <person name="Guzman J."/>
            <person name="Daniel R."/>
            <person name="Vilcinskas A."/>
        </authorList>
    </citation>
    <scope>NUCLEOTIDE SEQUENCE</scope>
    <source>
        <strain evidence="3">MP11Mi</strain>
    </source>
</reference>
<dbReference type="InterPro" id="IPR019051">
    <property type="entry name" value="Trp_biosyn_TM_oprn/chp"/>
</dbReference>
<keyword evidence="2" id="KW-1133">Transmembrane helix</keyword>
<feature type="region of interest" description="Disordered" evidence="1">
    <location>
        <begin position="204"/>
        <end position="239"/>
    </location>
</feature>
<gene>
    <name evidence="3" type="ORF">MP11Mi_29120</name>
</gene>
<dbReference type="AlphaFoldDB" id="A0AA97CZ25"/>
<feature type="transmembrane region" description="Helical" evidence="2">
    <location>
        <begin position="36"/>
        <end position="53"/>
    </location>
</feature>
<dbReference type="EMBL" id="CP128986">
    <property type="protein sequence ID" value="WOC13805.1"/>
    <property type="molecule type" value="Genomic_DNA"/>
</dbReference>
<protein>
    <recommendedName>
        <fullName evidence="4">TIGR02234 family membrane protein</fullName>
    </recommendedName>
</protein>
<dbReference type="InterPro" id="IPR011746">
    <property type="entry name" value="Trp_synth-assoc_CHP"/>
</dbReference>
<keyword evidence="2" id="KW-0812">Transmembrane</keyword>
<feature type="transmembrane region" description="Helical" evidence="2">
    <location>
        <begin position="159"/>
        <end position="180"/>
    </location>
</feature>
<evidence type="ECO:0000313" key="3">
    <source>
        <dbReference type="EMBL" id="WOC13805.1"/>
    </source>
</evidence>
<feature type="region of interest" description="Disordered" evidence="1">
    <location>
        <begin position="1"/>
        <end position="30"/>
    </location>
</feature>
<feature type="compositionally biased region" description="Basic and acidic residues" evidence="1">
    <location>
        <begin position="204"/>
        <end position="224"/>
    </location>
</feature>
<feature type="transmembrane region" description="Helical" evidence="2">
    <location>
        <begin position="107"/>
        <end position="127"/>
    </location>
</feature>
<sequence length="239" mass="25519">MTDSEHTDAETPEAPDRTEAPASGGATKSVGRRRQGIAGLLLAIAAIILWTVSRMRWAEVVAEDGLGVPRSFDVDGSDWSPWLVAVALLFVAGIVAQFAVSGWLLRLVALILALAAVLSAVPAISLINNGQNNMFAADAIDLDPKYDVRVILTSNTPGYLLIVGAVCAAIAAVLMMRGAAAGRMSSKYTSPAARREELEKKVFAERERAARGEETESDGNERLMWDSLDNGVDPTDERP</sequence>
<name>A0AA97CZ25_9ACTN</name>
<dbReference type="RefSeq" id="WP_420039596.1">
    <property type="nucleotide sequence ID" value="NZ_CP128986.1"/>
</dbReference>